<feature type="domain" description="PRMT5 TIM barrel" evidence="1">
    <location>
        <begin position="3"/>
        <end position="51"/>
    </location>
</feature>
<dbReference type="EMBL" id="GL377649">
    <property type="protein sequence ID" value="EFJ11092.1"/>
    <property type="molecule type" value="Genomic_DNA"/>
</dbReference>
<accession>D8SWV6</accession>
<reference evidence="2 3" key="1">
    <citation type="journal article" date="2011" name="Science">
        <title>The Selaginella genome identifies genetic changes associated with the evolution of vascular plants.</title>
        <authorList>
            <person name="Banks J.A."/>
            <person name="Nishiyama T."/>
            <person name="Hasebe M."/>
            <person name="Bowman J.L."/>
            <person name="Gribskov M."/>
            <person name="dePamphilis C."/>
            <person name="Albert V.A."/>
            <person name="Aono N."/>
            <person name="Aoyama T."/>
            <person name="Ambrose B.A."/>
            <person name="Ashton N.W."/>
            <person name="Axtell M.J."/>
            <person name="Barker E."/>
            <person name="Barker M.S."/>
            <person name="Bennetzen J.L."/>
            <person name="Bonawitz N.D."/>
            <person name="Chapple C."/>
            <person name="Cheng C."/>
            <person name="Correa L.G."/>
            <person name="Dacre M."/>
            <person name="DeBarry J."/>
            <person name="Dreyer I."/>
            <person name="Elias M."/>
            <person name="Engstrom E.M."/>
            <person name="Estelle M."/>
            <person name="Feng L."/>
            <person name="Finet C."/>
            <person name="Floyd S.K."/>
            <person name="Frommer W.B."/>
            <person name="Fujita T."/>
            <person name="Gramzow L."/>
            <person name="Gutensohn M."/>
            <person name="Harholt J."/>
            <person name="Hattori M."/>
            <person name="Heyl A."/>
            <person name="Hirai T."/>
            <person name="Hiwatashi Y."/>
            <person name="Ishikawa M."/>
            <person name="Iwata M."/>
            <person name="Karol K.G."/>
            <person name="Koehler B."/>
            <person name="Kolukisaoglu U."/>
            <person name="Kubo M."/>
            <person name="Kurata T."/>
            <person name="Lalonde S."/>
            <person name="Li K."/>
            <person name="Li Y."/>
            <person name="Litt A."/>
            <person name="Lyons E."/>
            <person name="Manning G."/>
            <person name="Maruyama T."/>
            <person name="Michael T.P."/>
            <person name="Mikami K."/>
            <person name="Miyazaki S."/>
            <person name="Morinaga S."/>
            <person name="Murata T."/>
            <person name="Mueller-Roeber B."/>
            <person name="Nelson D.R."/>
            <person name="Obara M."/>
            <person name="Oguri Y."/>
            <person name="Olmstead R.G."/>
            <person name="Onodera N."/>
            <person name="Petersen B.L."/>
            <person name="Pils B."/>
            <person name="Prigge M."/>
            <person name="Rensing S.A."/>
            <person name="Riano-Pachon D.M."/>
            <person name="Roberts A.W."/>
            <person name="Sato Y."/>
            <person name="Scheller H.V."/>
            <person name="Schulz B."/>
            <person name="Schulz C."/>
            <person name="Shakirov E.V."/>
            <person name="Shibagaki N."/>
            <person name="Shinohara N."/>
            <person name="Shippen D.E."/>
            <person name="Soerensen I."/>
            <person name="Sotooka R."/>
            <person name="Sugimoto N."/>
            <person name="Sugita M."/>
            <person name="Sumikawa N."/>
            <person name="Tanurdzic M."/>
            <person name="Theissen G."/>
            <person name="Ulvskov P."/>
            <person name="Wakazuki S."/>
            <person name="Weng J.K."/>
            <person name="Willats W.W."/>
            <person name="Wipf D."/>
            <person name="Wolf P.G."/>
            <person name="Yang L."/>
            <person name="Zimmer A.D."/>
            <person name="Zhu Q."/>
            <person name="Mitros T."/>
            <person name="Hellsten U."/>
            <person name="Loque D."/>
            <person name="Otillar R."/>
            <person name="Salamov A."/>
            <person name="Schmutz J."/>
            <person name="Shapiro H."/>
            <person name="Lindquist E."/>
            <person name="Lucas S."/>
            <person name="Rokhsar D."/>
            <person name="Grigoriev I.V."/>
        </authorList>
    </citation>
    <scope>NUCLEOTIDE SEQUENCE [LARGE SCALE GENOMIC DNA]</scope>
</reference>
<dbReference type="Pfam" id="PF17285">
    <property type="entry name" value="PRMT5_TIM"/>
    <property type="match status" value="1"/>
</dbReference>
<dbReference type="STRING" id="88036.D8SWV6"/>
<protein>
    <recommendedName>
        <fullName evidence="1">PRMT5 TIM barrel domain-containing protein</fullName>
    </recommendedName>
</protein>
<dbReference type="Proteomes" id="UP000001514">
    <property type="component" value="Unassembled WGS sequence"/>
</dbReference>
<evidence type="ECO:0000259" key="1">
    <source>
        <dbReference type="Pfam" id="PF17285"/>
    </source>
</evidence>
<dbReference type="KEGG" id="smo:SELMODRAFT_426590"/>
<name>D8SWV6_SELML</name>
<proteinExistence type="predicted"/>
<dbReference type="Gene3D" id="3.20.20.150">
    <property type="entry name" value="Divalent-metal-dependent TIM barrel enzymes"/>
    <property type="match status" value="1"/>
</dbReference>
<evidence type="ECO:0000313" key="2">
    <source>
        <dbReference type="EMBL" id="EFJ11092.1"/>
    </source>
</evidence>
<keyword evidence="3" id="KW-1185">Reference proteome</keyword>
<dbReference type="Gramene" id="EFJ11092">
    <property type="protein sequence ID" value="EFJ11092"/>
    <property type="gene ID" value="SELMODRAFT_426590"/>
</dbReference>
<sequence>MSLSLDGDDDIARPDSELVLKKELSWAAHLSVQACLFPTPKVFGCANYARLPLQFEEAELKMLHICSQSHQSPITMLFNRSVQVIESFHSVGAFEYAEVCV</sequence>
<dbReference type="InParanoid" id="D8SWV6"/>
<dbReference type="InterPro" id="IPR035247">
    <property type="entry name" value="PRMT5_TIM"/>
</dbReference>
<gene>
    <name evidence="2" type="ORF">SELMODRAFT_426590</name>
</gene>
<dbReference type="AlphaFoldDB" id="D8SWV6"/>
<organism evidence="3">
    <name type="scientific">Selaginella moellendorffii</name>
    <name type="common">Spikemoss</name>
    <dbReference type="NCBI Taxonomy" id="88036"/>
    <lineage>
        <taxon>Eukaryota</taxon>
        <taxon>Viridiplantae</taxon>
        <taxon>Streptophyta</taxon>
        <taxon>Embryophyta</taxon>
        <taxon>Tracheophyta</taxon>
        <taxon>Lycopodiopsida</taxon>
        <taxon>Selaginellales</taxon>
        <taxon>Selaginellaceae</taxon>
        <taxon>Selaginella</taxon>
    </lineage>
</organism>
<dbReference type="HOGENOM" id="CLU_2296557_0_0_1"/>
<evidence type="ECO:0000313" key="3">
    <source>
        <dbReference type="Proteomes" id="UP000001514"/>
    </source>
</evidence>